<evidence type="ECO:0000313" key="7">
    <source>
        <dbReference type="Proteomes" id="UP000282930"/>
    </source>
</evidence>
<dbReference type="Proteomes" id="UP000282930">
    <property type="component" value="Chromosome"/>
</dbReference>
<keyword evidence="7" id="KW-1185">Reference proteome</keyword>
<evidence type="ECO:0000256" key="3">
    <source>
        <dbReference type="ARBA" id="ARBA00022676"/>
    </source>
</evidence>
<keyword evidence="4 6" id="KW-0808">Transferase</keyword>
<reference evidence="6 7" key="1">
    <citation type="submission" date="2018-12" db="EMBL/GenBank/DDBJ databases">
        <title>Genome sequence from the cellulolytic species, Caldicellulosiruptor changbaiensis.</title>
        <authorList>
            <person name="Blumer-Schuette S.E."/>
            <person name="Mendoza C."/>
        </authorList>
    </citation>
    <scope>NUCLEOTIDE SEQUENCE [LARGE SCALE GENOMIC DNA]</scope>
    <source>
        <strain evidence="6 7">CBS-Z</strain>
    </source>
</reference>
<protein>
    <submittedName>
        <fullName evidence="6">Glycosyltransferase family 2 protein</fullName>
    </submittedName>
</protein>
<evidence type="ECO:0000259" key="5">
    <source>
        <dbReference type="Pfam" id="PF00535"/>
    </source>
</evidence>
<evidence type="ECO:0000313" key="6">
    <source>
        <dbReference type="EMBL" id="AZT91535.1"/>
    </source>
</evidence>
<organism evidence="6 7">
    <name type="scientific">Caldicellulosiruptor changbaiensis</name>
    <dbReference type="NCBI Taxonomy" id="1222016"/>
    <lineage>
        <taxon>Bacteria</taxon>
        <taxon>Bacillati</taxon>
        <taxon>Bacillota</taxon>
        <taxon>Bacillota incertae sedis</taxon>
        <taxon>Caldicellulosiruptorales</taxon>
        <taxon>Caldicellulosiruptoraceae</taxon>
        <taxon>Caldicellulosiruptor</taxon>
    </lineage>
</organism>
<name>A0A3T0D8R0_9FIRM</name>
<dbReference type="RefSeq" id="WP_127352842.1">
    <property type="nucleotide sequence ID" value="NZ_CP034791.1"/>
</dbReference>
<sequence>MDEREIFILIVNCSNYTNTVECVESLKDIEYENYRIVIVDDGSFSDSYNKLKEKCLNCVIIRSERNLWFAGGNNVGIKYALANGADYILLLNNDTIVEKDFLTHMVKTAEEDERIGIVGCKINYYEKRDYIWFAGGKIDWFKFRIKHIGQKEIDRGQYDKKTDITFMTGCCMLIRRKVFEKVGLLPEEYFMYFEDVDFCVRVLEEGFRIIYEPKAKIYHKVGFSSGGEESPFALKWNNRNRILFMKKYKSKVGKRKFVFSLLFFFVTRCIRMIQFLLKGEREKTRAIIKGIKEGLVIYCSKAGGSDI</sequence>
<dbReference type="GO" id="GO:0016757">
    <property type="term" value="F:glycosyltransferase activity"/>
    <property type="evidence" value="ECO:0007669"/>
    <property type="project" value="UniProtKB-KW"/>
</dbReference>
<comment type="similarity">
    <text evidence="2">Belongs to the glycosyltransferase 2 family.</text>
</comment>
<dbReference type="PANTHER" id="PTHR43179">
    <property type="entry name" value="RHAMNOSYLTRANSFERASE WBBL"/>
    <property type="match status" value="1"/>
</dbReference>
<evidence type="ECO:0000256" key="4">
    <source>
        <dbReference type="ARBA" id="ARBA00022679"/>
    </source>
</evidence>
<comment type="pathway">
    <text evidence="1">Cell wall biogenesis; cell wall polysaccharide biosynthesis.</text>
</comment>
<dbReference type="Pfam" id="PF00535">
    <property type="entry name" value="Glycos_transf_2"/>
    <property type="match status" value="1"/>
</dbReference>
<keyword evidence="3" id="KW-0328">Glycosyltransferase</keyword>
<proteinExistence type="inferred from homology"/>
<dbReference type="InterPro" id="IPR029044">
    <property type="entry name" value="Nucleotide-diphossugar_trans"/>
</dbReference>
<accession>A0A3T0D8R0</accession>
<evidence type="ECO:0000256" key="1">
    <source>
        <dbReference type="ARBA" id="ARBA00004776"/>
    </source>
</evidence>
<dbReference type="InterPro" id="IPR001173">
    <property type="entry name" value="Glyco_trans_2-like"/>
</dbReference>
<dbReference type="AlphaFoldDB" id="A0A3T0D8R0"/>
<evidence type="ECO:0000256" key="2">
    <source>
        <dbReference type="ARBA" id="ARBA00006739"/>
    </source>
</evidence>
<dbReference type="PANTHER" id="PTHR43179:SF12">
    <property type="entry name" value="GALACTOFURANOSYLTRANSFERASE GLFT2"/>
    <property type="match status" value="1"/>
</dbReference>
<dbReference type="EMBL" id="CP034791">
    <property type="protein sequence ID" value="AZT91535.1"/>
    <property type="molecule type" value="Genomic_DNA"/>
</dbReference>
<dbReference type="KEGG" id="ccha:ELD05_13550"/>
<dbReference type="Gene3D" id="3.90.550.10">
    <property type="entry name" value="Spore Coat Polysaccharide Biosynthesis Protein SpsA, Chain A"/>
    <property type="match status" value="1"/>
</dbReference>
<feature type="domain" description="Glycosyltransferase 2-like" evidence="5">
    <location>
        <begin position="10"/>
        <end position="182"/>
    </location>
</feature>
<dbReference type="SUPFAM" id="SSF53448">
    <property type="entry name" value="Nucleotide-diphospho-sugar transferases"/>
    <property type="match status" value="1"/>
</dbReference>
<dbReference type="CDD" id="cd04186">
    <property type="entry name" value="GT_2_like_c"/>
    <property type="match status" value="1"/>
</dbReference>
<gene>
    <name evidence="6" type="ORF">ELD05_13550</name>
</gene>